<dbReference type="SUPFAM" id="SSF109854">
    <property type="entry name" value="DinB/YfiT-like putative metalloenzymes"/>
    <property type="match status" value="1"/>
</dbReference>
<dbReference type="AlphaFoldDB" id="A0A640T686"/>
<dbReference type="Gene3D" id="3.30.530.20">
    <property type="match status" value="1"/>
</dbReference>
<name>A0A640T686_9ACTN</name>
<organism evidence="2 3">
    <name type="scientific">Streptomyces glebosus</name>
    <dbReference type="NCBI Taxonomy" id="249580"/>
    <lineage>
        <taxon>Bacteria</taxon>
        <taxon>Bacillati</taxon>
        <taxon>Actinomycetota</taxon>
        <taxon>Actinomycetes</taxon>
        <taxon>Kitasatosporales</taxon>
        <taxon>Streptomycetaceae</taxon>
        <taxon>Streptomyces</taxon>
    </lineage>
</organism>
<dbReference type="InterPro" id="IPR023393">
    <property type="entry name" value="START-like_dom_sf"/>
</dbReference>
<reference evidence="2 3" key="1">
    <citation type="submission" date="2019-12" db="EMBL/GenBank/DDBJ databases">
        <title>Whole genome shotgun sequence of Streptomyces hygroscopicus subsp. glebosus NBRC 13786.</title>
        <authorList>
            <person name="Ichikawa N."/>
            <person name="Kimura A."/>
            <person name="Kitahashi Y."/>
            <person name="Komaki H."/>
            <person name="Tamura T."/>
        </authorList>
    </citation>
    <scope>NUCLEOTIDE SEQUENCE [LARGE SCALE GENOMIC DNA]</scope>
    <source>
        <strain evidence="2 3">NBRC 13786</strain>
    </source>
</reference>
<evidence type="ECO:0000313" key="2">
    <source>
        <dbReference type="EMBL" id="GFE19237.1"/>
    </source>
</evidence>
<keyword evidence="3" id="KW-1185">Reference proteome</keyword>
<dbReference type="EMBL" id="BLIO01000001">
    <property type="protein sequence ID" value="GFE19237.1"/>
    <property type="molecule type" value="Genomic_DNA"/>
</dbReference>
<dbReference type="RefSeq" id="WP_190145219.1">
    <property type="nucleotide sequence ID" value="NZ_BLIO01000001.1"/>
</dbReference>
<gene>
    <name evidence="2" type="ORF">Sgleb_72840</name>
</gene>
<feature type="compositionally biased region" description="Basic residues" evidence="1">
    <location>
        <begin position="1"/>
        <end position="10"/>
    </location>
</feature>
<accession>A0A640T686</accession>
<evidence type="ECO:0000256" key="1">
    <source>
        <dbReference type="SAM" id="MobiDB-lite"/>
    </source>
</evidence>
<dbReference type="InterPro" id="IPR019587">
    <property type="entry name" value="Polyketide_cyclase/dehydratase"/>
</dbReference>
<dbReference type="CDD" id="cd07821">
    <property type="entry name" value="PYR_PYL_RCAR_like"/>
    <property type="match status" value="1"/>
</dbReference>
<evidence type="ECO:0000313" key="3">
    <source>
        <dbReference type="Proteomes" id="UP000430079"/>
    </source>
</evidence>
<sequence>MPSTTHRNRRRDTPPPRTASNETEVLRGFLNYLRTSIAAKVDGAPEPQVRTAAVPSGTNLLGLLSHLTFVERSMFLGDAARIHSQEPSPMHKYDVTVTTSASPETVWKLLVDAASWPLWSKVDSLDTTRSADLDPGGDDGVGAVRAFRTGRVVTGERLTEKVERRLLAYEDAFNSSMRNYHARIELKSTASSGTVIHWYGEYETSRLLRWVMPRYLQKFMQGMAEGLARYAEEGKPAQ</sequence>
<comment type="caution">
    <text evidence="2">The sequence shown here is derived from an EMBL/GenBank/DDBJ whole genome shotgun (WGS) entry which is preliminary data.</text>
</comment>
<proteinExistence type="predicted"/>
<feature type="region of interest" description="Disordered" evidence="1">
    <location>
        <begin position="1"/>
        <end position="21"/>
    </location>
</feature>
<dbReference type="Proteomes" id="UP000430079">
    <property type="component" value="Unassembled WGS sequence"/>
</dbReference>
<dbReference type="InterPro" id="IPR034660">
    <property type="entry name" value="DinB/YfiT-like"/>
</dbReference>
<dbReference type="Pfam" id="PF10604">
    <property type="entry name" value="Polyketide_cyc2"/>
    <property type="match status" value="1"/>
</dbReference>
<dbReference type="SUPFAM" id="SSF55961">
    <property type="entry name" value="Bet v1-like"/>
    <property type="match status" value="1"/>
</dbReference>
<protein>
    <submittedName>
        <fullName evidence="2">Uncharacterized protein</fullName>
    </submittedName>
</protein>